<name>A0A0C3G8D7_PILCF</name>
<dbReference type="EMBL" id="KN832980">
    <property type="protein sequence ID" value="KIM86916.1"/>
    <property type="molecule type" value="Genomic_DNA"/>
</dbReference>
<dbReference type="Proteomes" id="UP000054166">
    <property type="component" value="Unassembled WGS sequence"/>
</dbReference>
<gene>
    <name evidence="7" type="ORF">PILCRDRAFT_815368</name>
</gene>
<organism evidence="7 8">
    <name type="scientific">Piloderma croceum (strain F 1598)</name>
    <dbReference type="NCBI Taxonomy" id="765440"/>
    <lineage>
        <taxon>Eukaryota</taxon>
        <taxon>Fungi</taxon>
        <taxon>Dikarya</taxon>
        <taxon>Basidiomycota</taxon>
        <taxon>Agaricomycotina</taxon>
        <taxon>Agaricomycetes</taxon>
        <taxon>Agaricomycetidae</taxon>
        <taxon>Atheliales</taxon>
        <taxon>Atheliaceae</taxon>
        <taxon>Piloderma</taxon>
    </lineage>
</organism>
<dbReference type="SUPFAM" id="SSF52151">
    <property type="entry name" value="FabD/lysophospholipase-like"/>
    <property type="match status" value="1"/>
</dbReference>
<evidence type="ECO:0000259" key="6">
    <source>
        <dbReference type="PROSITE" id="PS51635"/>
    </source>
</evidence>
<dbReference type="GO" id="GO:0019369">
    <property type="term" value="P:arachidonate metabolic process"/>
    <property type="evidence" value="ECO:0007669"/>
    <property type="project" value="TreeGrafter"/>
</dbReference>
<feature type="compositionally biased region" description="Polar residues" evidence="5">
    <location>
        <begin position="360"/>
        <end position="382"/>
    </location>
</feature>
<dbReference type="InParanoid" id="A0A0C3G8D7"/>
<dbReference type="PANTHER" id="PTHR24185">
    <property type="entry name" value="CALCIUM-INDEPENDENT PHOSPHOLIPASE A2-GAMMA"/>
    <property type="match status" value="1"/>
</dbReference>
<protein>
    <recommendedName>
        <fullName evidence="6">PNPLA domain-containing protein</fullName>
    </recommendedName>
</protein>
<dbReference type="InterPro" id="IPR016035">
    <property type="entry name" value="Acyl_Trfase/lysoPLipase"/>
</dbReference>
<keyword evidence="8" id="KW-1185">Reference proteome</keyword>
<reference evidence="7 8" key="1">
    <citation type="submission" date="2014-04" db="EMBL/GenBank/DDBJ databases">
        <authorList>
            <consortium name="DOE Joint Genome Institute"/>
            <person name="Kuo A."/>
            <person name="Tarkka M."/>
            <person name="Buscot F."/>
            <person name="Kohler A."/>
            <person name="Nagy L.G."/>
            <person name="Floudas D."/>
            <person name="Copeland A."/>
            <person name="Barry K.W."/>
            <person name="Cichocki N."/>
            <person name="Veneault-Fourrey C."/>
            <person name="LaButti K."/>
            <person name="Lindquist E.A."/>
            <person name="Lipzen A."/>
            <person name="Lundell T."/>
            <person name="Morin E."/>
            <person name="Murat C."/>
            <person name="Sun H."/>
            <person name="Tunlid A."/>
            <person name="Henrissat B."/>
            <person name="Grigoriev I.V."/>
            <person name="Hibbett D.S."/>
            <person name="Martin F."/>
            <person name="Nordberg H.P."/>
            <person name="Cantor M.N."/>
            <person name="Hua S.X."/>
        </authorList>
    </citation>
    <scope>NUCLEOTIDE SEQUENCE [LARGE SCALE GENOMIC DNA]</scope>
    <source>
        <strain evidence="7 8">F 1598</strain>
    </source>
</reference>
<dbReference type="GO" id="GO:0047499">
    <property type="term" value="F:calcium-independent phospholipase A2 activity"/>
    <property type="evidence" value="ECO:0007669"/>
    <property type="project" value="TreeGrafter"/>
</dbReference>
<feature type="active site" description="Proton acceptor" evidence="4">
    <location>
        <position position="207"/>
    </location>
</feature>
<accession>A0A0C3G8D7</accession>
<feature type="active site" description="Nucleophile" evidence="4">
    <location>
        <position position="60"/>
    </location>
</feature>
<evidence type="ECO:0000256" key="3">
    <source>
        <dbReference type="ARBA" id="ARBA00023098"/>
    </source>
</evidence>
<dbReference type="OrthoDB" id="630895at2759"/>
<dbReference type="HOGENOM" id="CLU_000288_144_2_1"/>
<keyword evidence="3 4" id="KW-0443">Lipid metabolism</keyword>
<feature type="region of interest" description="Disordered" evidence="5">
    <location>
        <begin position="337"/>
        <end position="388"/>
    </location>
</feature>
<dbReference type="CDD" id="cd07216">
    <property type="entry name" value="Pat17_PNPLA8_PNPLA9_like3"/>
    <property type="match status" value="1"/>
</dbReference>
<dbReference type="Gene3D" id="3.40.1090.10">
    <property type="entry name" value="Cytosolic phospholipase A2 catalytic domain"/>
    <property type="match status" value="1"/>
</dbReference>
<dbReference type="STRING" id="765440.A0A0C3G8D7"/>
<sequence length="476" mass="53554">MTLTEQQHRPLRMLSIDGGGVRGLTALLVLERIFESIKNEGSLSEIPKPCEYFDMIGGTSTGGLIAIMLGRLEMSIKECLYMFKTMSADIFAPSWKQAPGIKHISPIFGSSRFKAKNLEDAVKKLLREKGFSEDILLRDAMDPSCKVFVCVTRSHSIGSELLRSYETRDASQRNYDCCLWEAARATTAAPIFFDQISLQNGGYTFIDGGLRLNNPIFELIQEADRVYPTAMAIGCILSLGTGWTSVPLLDRAKLHNVLEACVQIALDSEETAERFMYDQRGEVLRKHGKYFRFNVEQGIHDIKLDEWKYLEKMDAMTTKYLSGKKTAEDIRSCAKSLLNPTPVSRSSQNPSRREEDSCQRFLSNTPNPYDTTSAAEETSQNPGAERLSSETVDIDAILDKAVAMRGQPLTWRTSVVDLMKTLKLDSTLGARRRLAAKLQYHGDLHDNSYEMNVWLHKQIKKRLVENGGEVPNDLRV</sequence>
<dbReference type="InterPro" id="IPR002641">
    <property type="entry name" value="PNPLA_dom"/>
</dbReference>
<feature type="short sequence motif" description="GXSXG" evidence="4">
    <location>
        <begin position="58"/>
        <end position="62"/>
    </location>
</feature>
<dbReference type="GO" id="GO:0016042">
    <property type="term" value="P:lipid catabolic process"/>
    <property type="evidence" value="ECO:0007669"/>
    <property type="project" value="UniProtKB-UniRule"/>
</dbReference>
<dbReference type="PROSITE" id="PS51635">
    <property type="entry name" value="PNPLA"/>
    <property type="match status" value="1"/>
</dbReference>
<feature type="compositionally biased region" description="Polar residues" evidence="5">
    <location>
        <begin position="338"/>
        <end position="350"/>
    </location>
</feature>
<evidence type="ECO:0000256" key="2">
    <source>
        <dbReference type="ARBA" id="ARBA00022963"/>
    </source>
</evidence>
<feature type="domain" description="PNPLA" evidence="6">
    <location>
        <begin position="14"/>
        <end position="220"/>
    </location>
</feature>
<dbReference type="SUPFAM" id="SSF158634">
    <property type="entry name" value="RPA2825-like"/>
    <property type="match status" value="1"/>
</dbReference>
<dbReference type="GO" id="GO:0046486">
    <property type="term" value="P:glycerolipid metabolic process"/>
    <property type="evidence" value="ECO:0007669"/>
    <property type="project" value="UniProtKB-ARBA"/>
</dbReference>
<evidence type="ECO:0000256" key="1">
    <source>
        <dbReference type="ARBA" id="ARBA00022801"/>
    </source>
</evidence>
<keyword evidence="1 4" id="KW-0378">Hydrolase</keyword>
<dbReference type="AlphaFoldDB" id="A0A0C3G8D7"/>
<feature type="short sequence motif" description="DGA/G" evidence="4">
    <location>
        <begin position="207"/>
        <end position="209"/>
    </location>
</feature>
<evidence type="ECO:0000256" key="4">
    <source>
        <dbReference type="PROSITE-ProRule" id="PRU01161"/>
    </source>
</evidence>
<evidence type="ECO:0000256" key="5">
    <source>
        <dbReference type="SAM" id="MobiDB-lite"/>
    </source>
</evidence>
<proteinExistence type="predicted"/>
<evidence type="ECO:0000313" key="7">
    <source>
        <dbReference type="EMBL" id="KIM86916.1"/>
    </source>
</evidence>
<dbReference type="InterPro" id="IPR022016">
    <property type="entry name" value="DUF3597"/>
</dbReference>
<dbReference type="Pfam" id="PF12200">
    <property type="entry name" value="DUF3597"/>
    <property type="match status" value="1"/>
</dbReference>
<evidence type="ECO:0000313" key="8">
    <source>
        <dbReference type="Proteomes" id="UP000054166"/>
    </source>
</evidence>
<keyword evidence="2 4" id="KW-0442">Lipid degradation</keyword>
<dbReference type="GO" id="GO:0016020">
    <property type="term" value="C:membrane"/>
    <property type="evidence" value="ECO:0007669"/>
    <property type="project" value="TreeGrafter"/>
</dbReference>
<dbReference type="Pfam" id="PF01734">
    <property type="entry name" value="Patatin"/>
    <property type="match status" value="1"/>
</dbReference>
<feature type="short sequence motif" description="GXGXXG" evidence="4">
    <location>
        <begin position="18"/>
        <end position="23"/>
    </location>
</feature>
<reference evidence="8" key="2">
    <citation type="submission" date="2015-01" db="EMBL/GenBank/DDBJ databases">
        <title>Evolutionary Origins and Diversification of the Mycorrhizal Mutualists.</title>
        <authorList>
            <consortium name="DOE Joint Genome Institute"/>
            <consortium name="Mycorrhizal Genomics Consortium"/>
            <person name="Kohler A."/>
            <person name="Kuo A."/>
            <person name="Nagy L.G."/>
            <person name="Floudas D."/>
            <person name="Copeland A."/>
            <person name="Barry K.W."/>
            <person name="Cichocki N."/>
            <person name="Veneault-Fourrey C."/>
            <person name="LaButti K."/>
            <person name="Lindquist E.A."/>
            <person name="Lipzen A."/>
            <person name="Lundell T."/>
            <person name="Morin E."/>
            <person name="Murat C."/>
            <person name="Riley R."/>
            <person name="Ohm R."/>
            <person name="Sun H."/>
            <person name="Tunlid A."/>
            <person name="Henrissat B."/>
            <person name="Grigoriev I.V."/>
            <person name="Hibbett D.S."/>
            <person name="Martin F."/>
        </authorList>
    </citation>
    <scope>NUCLEOTIDE SEQUENCE [LARGE SCALE GENOMIC DNA]</scope>
    <source>
        <strain evidence="8">F 1598</strain>
    </source>
</reference>
<dbReference type="PANTHER" id="PTHR24185:SF1">
    <property type="entry name" value="CALCIUM-INDEPENDENT PHOSPHOLIPASE A2-GAMMA"/>
    <property type="match status" value="1"/>
</dbReference>